<protein>
    <submittedName>
        <fullName evidence="2">Uncharacterized protein</fullName>
    </submittedName>
</protein>
<evidence type="ECO:0000313" key="2">
    <source>
        <dbReference type="EMBL" id="AAR89869.1"/>
    </source>
</evidence>
<evidence type="ECO:0000313" key="3">
    <source>
        <dbReference type="Proteomes" id="UP000000763"/>
    </source>
</evidence>
<reference evidence="3" key="1">
    <citation type="journal article" date="2005" name="Nature">
        <title>The map-based sequence of the rice genome.</title>
        <authorList>
            <consortium name="International rice genome sequencing project (IRGSP)"/>
            <person name="Matsumoto T."/>
            <person name="Wu J."/>
            <person name="Kanamori H."/>
            <person name="Katayose Y."/>
            <person name="Fujisawa M."/>
            <person name="Namiki N."/>
            <person name="Mizuno H."/>
            <person name="Yamamoto K."/>
            <person name="Antonio B.A."/>
            <person name="Baba T."/>
            <person name="Sakata K."/>
            <person name="Nagamura Y."/>
            <person name="Aoki H."/>
            <person name="Arikawa K."/>
            <person name="Arita K."/>
            <person name="Bito T."/>
            <person name="Chiden Y."/>
            <person name="Fujitsuka N."/>
            <person name="Fukunaka R."/>
            <person name="Hamada M."/>
            <person name="Harada C."/>
            <person name="Hayashi A."/>
            <person name="Hijishita S."/>
            <person name="Honda M."/>
            <person name="Hosokawa S."/>
            <person name="Ichikawa Y."/>
            <person name="Idonuma A."/>
            <person name="Iijima M."/>
            <person name="Ikeda M."/>
            <person name="Ikeno M."/>
            <person name="Ito K."/>
            <person name="Ito S."/>
            <person name="Ito T."/>
            <person name="Ito Y."/>
            <person name="Ito Y."/>
            <person name="Iwabuchi A."/>
            <person name="Kamiya K."/>
            <person name="Karasawa W."/>
            <person name="Kurita K."/>
            <person name="Katagiri S."/>
            <person name="Kikuta A."/>
            <person name="Kobayashi H."/>
            <person name="Kobayashi N."/>
            <person name="Machita K."/>
            <person name="Maehara T."/>
            <person name="Masukawa M."/>
            <person name="Mizubayashi T."/>
            <person name="Mukai Y."/>
            <person name="Nagasaki H."/>
            <person name="Nagata Y."/>
            <person name="Naito S."/>
            <person name="Nakashima M."/>
            <person name="Nakama Y."/>
            <person name="Nakamichi Y."/>
            <person name="Nakamura M."/>
            <person name="Meguro A."/>
            <person name="Negishi M."/>
            <person name="Ohta I."/>
            <person name="Ohta T."/>
            <person name="Okamoto M."/>
            <person name="Ono N."/>
            <person name="Saji S."/>
            <person name="Sakaguchi M."/>
            <person name="Sakai K."/>
            <person name="Shibata M."/>
            <person name="Shimokawa T."/>
            <person name="Song J."/>
            <person name="Takazaki Y."/>
            <person name="Terasawa K."/>
            <person name="Tsugane M."/>
            <person name="Tsuji K."/>
            <person name="Ueda S."/>
            <person name="Waki K."/>
            <person name="Yamagata H."/>
            <person name="Yamamoto M."/>
            <person name="Yamamoto S."/>
            <person name="Yamane H."/>
            <person name="Yoshiki S."/>
            <person name="Yoshihara R."/>
            <person name="Yukawa K."/>
            <person name="Zhong H."/>
            <person name="Yano M."/>
            <person name="Yuan Q."/>
            <person name="Ouyang S."/>
            <person name="Liu J."/>
            <person name="Jones K.M."/>
            <person name="Gansberger K."/>
            <person name="Moffat K."/>
            <person name="Hill J."/>
            <person name="Bera J."/>
            <person name="Fadrosh D."/>
            <person name="Jin S."/>
            <person name="Johri S."/>
            <person name="Kim M."/>
            <person name="Overton L."/>
            <person name="Reardon M."/>
            <person name="Tsitrin T."/>
            <person name="Vuong H."/>
            <person name="Weaver B."/>
            <person name="Ciecko A."/>
            <person name="Tallon L."/>
            <person name="Jackson J."/>
            <person name="Pai G."/>
            <person name="Aken S.V."/>
            <person name="Utterback T."/>
            <person name="Reidmuller S."/>
            <person name="Feldblyum T."/>
            <person name="Hsiao J."/>
            <person name="Zismann V."/>
            <person name="Iobst S."/>
            <person name="de Vazeille A.R."/>
            <person name="Buell C.R."/>
            <person name="Ying K."/>
            <person name="Li Y."/>
            <person name="Lu T."/>
            <person name="Huang Y."/>
            <person name="Zhao Q."/>
            <person name="Feng Q."/>
            <person name="Zhang L."/>
            <person name="Zhu J."/>
            <person name="Weng Q."/>
            <person name="Mu J."/>
            <person name="Lu Y."/>
            <person name="Fan D."/>
            <person name="Liu Y."/>
            <person name="Guan J."/>
            <person name="Zhang Y."/>
            <person name="Yu S."/>
            <person name="Liu X."/>
            <person name="Zhang Y."/>
            <person name="Hong G."/>
            <person name="Han B."/>
            <person name="Choisne N."/>
            <person name="Demange N."/>
            <person name="Orjeda G."/>
            <person name="Samain S."/>
            <person name="Cattolico L."/>
            <person name="Pelletier E."/>
            <person name="Couloux A."/>
            <person name="Segurens B."/>
            <person name="Wincker P."/>
            <person name="D'Hont A."/>
            <person name="Scarpelli C."/>
            <person name="Weissenbach J."/>
            <person name="Salanoubat M."/>
            <person name="Quetier F."/>
            <person name="Yu Y."/>
            <person name="Kim H.R."/>
            <person name="Rambo T."/>
            <person name="Currie J."/>
            <person name="Collura K."/>
            <person name="Luo M."/>
            <person name="Yang T."/>
            <person name="Ammiraju J.S.S."/>
            <person name="Engler F."/>
            <person name="Soderlund C."/>
            <person name="Wing R.A."/>
            <person name="Palmer L.E."/>
            <person name="de la Bastide M."/>
            <person name="Spiegel L."/>
            <person name="Nascimento L."/>
            <person name="Zutavern T."/>
            <person name="O'Shaughnessy A."/>
            <person name="Dike S."/>
            <person name="Dedhia N."/>
            <person name="Preston R."/>
            <person name="Balija V."/>
            <person name="McCombie W.R."/>
            <person name="Chow T."/>
            <person name="Chen H."/>
            <person name="Chung M."/>
            <person name="Chen C."/>
            <person name="Shaw J."/>
            <person name="Wu H."/>
            <person name="Hsiao K."/>
            <person name="Chao Y."/>
            <person name="Chu M."/>
            <person name="Cheng C."/>
            <person name="Hour A."/>
            <person name="Lee P."/>
            <person name="Lin S."/>
            <person name="Lin Y."/>
            <person name="Liou J."/>
            <person name="Liu S."/>
            <person name="Hsing Y."/>
            <person name="Raghuvanshi S."/>
            <person name="Mohanty A."/>
            <person name="Bharti A.K."/>
            <person name="Gaur A."/>
            <person name="Gupta V."/>
            <person name="Kumar D."/>
            <person name="Ravi V."/>
            <person name="Vij S."/>
            <person name="Kapur A."/>
            <person name="Khurana P."/>
            <person name="Khurana P."/>
            <person name="Khurana J.P."/>
            <person name="Tyagi A.K."/>
            <person name="Gaikwad K."/>
            <person name="Singh A."/>
            <person name="Dalal V."/>
            <person name="Srivastava S."/>
            <person name="Dixit A."/>
            <person name="Pal A.K."/>
            <person name="Ghazi I.A."/>
            <person name="Yadav M."/>
            <person name="Pandit A."/>
            <person name="Bhargava A."/>
            <person name="Sureshbabu K."/>
            <person name="Batra K."/>
            <person name="Sharma T.R."/>
            <person name="Mohapatra T."/>
            <person name="Singh N.K."/>
            <person name="Messing J."/>
            <person name="Nelson A.B."/>
            <person name="Fuks G."/>
            <person name="Kavchok S."/>
            <person name="Keizer G."/>
            <person name="Linton E."/>
            <person name="Llaca V."/>
            <person name="Song R."/>
            <person name="Tanyolac B."/>
            <person name="Young S."/>
            <person name="Ho-Il K."/>
            <person name="Hahn J.H."/>
            <person name="Sangsakoo G."/>
            <person name="Vanavichit A."/>
            <person name="de Mattos Luiz.A.T."/>
            <person name="Zimmer P.D."/>
            <person name="Malone G."/>
            <person name="Dellagostin O."/>
            <person name="de Oliveira A.C."/>
            <person name="Bevan M."/>
            <person name="Bancroft I."/>
            <person name="Minx P."/>
            <person name="Cordum H."/>
            <person name="Wilson R."/>
            <person name="Cheng Z."/>
            <person name="Jin W."/>
            <person name="Jiang J."/>
            <person name="Leong S.A."/>
            <person name="Iwama H."/>
            <person name="Gojobori T."/>
            <person name="Itoh T."/>
            <person name="Niimura Y."/>
            <person name="Fujii Y."/>
            <person name="Habara T."/>
            <person name="Sakai H."/>
            <person name="Sato Y."/>
            <person name="Wilson G."/>
            <person name="Kumar K."/>
            <person name="McCouch S."/>
            <person name="Juretic N."/>
            <person name="Hoen D."/>
            <person name="Wright S."/>
            <person name="Bruskiewich R."/>
            <person name="Bureau T."/>
            <person name="Miyao A."/>
            <person name="Hirochika H."/>
            <person name="Nishikawa T."/>
            <person name="Kadowaki K."/>
            <person name="Sugiura M."/>
            <person name="Burr B."/>
            <person name="Sasaki T."/>
        </authorList>
    </citation>
    <scope>NUCLEOTIDE SEQUENCE [LARGE SCALE GENOMIC DNA]</scope>
    <source>
        <strain evidence="3">cv. Nipponbare</strain>
    </source>
</reference>
<dbReference type="AlphaFoldDB" id="Q75HF0"/>
<feature type="region of interest" description="Disordered" evidence="1">
    <location>
        <begin position="111"/>
        <end position="146"/>
    </location>
</feature>
<dbReference type="EMBL" id="AC135594">
    <property type="protein sequence ID" value="AAR89869.1"/>
    <property type="molecule type" value="Genomic_DNA"/>
</dbReference>
<proteinExistence type="predicted"/>
<accession>Q75HF0</accession>
<reference evidence="3" key="2">
    <citation type="journal article" date="2008" name="Nucleic Acids Res.">
        <title>The rice annotation project database (RAP-DB): 2008 update.</title>
        <authorList>
            <consortium name="The rice annotation project (RAP)"/>
        </authorList>
    </citation>
    <scope>GENOME REANNOTATION</scope>
    <source>
        <strain evidence="3">cv. Nipponbare</strain>
    </source>
</reference>
<evidence type="ECO:0000256" key="1">
    <source>
        <dbReference type="SAM" id="MobiDB-lite"/>
    </source>
</evidence>
<name>Q75HF0_ORYSJ</name>
<sequence length="191" mass="20868">MRARSVSSRTRLDTTTTMRIADAESRCVRVGGRRAHEGWSEGRGHAVAHGAGAWRRASRGAWFGWVLVWADQLQAAAEEASVSVATGRGVAWRACLSSAATFLQRHGWRTTTTSKRDSVDDDDEVTNPASASTKHGAKGLHGGVDGMERDHRVVRWGRWRRGGRGAEVEVDEAETSRQGIHPGVFVRGGRR</sequence>
<gene>
    <name evidence="2" type="primary">OSJNBa0024F18.4</name>
</gene>
<organism evidence="2 3">
    <name type="scientific">Oryza sativa subsp. japonica</name>
    <name type="common">Rice</name>
    <dbReference type="NCBI Taxonomy" id="39947"/>
    <lineage>
        <taxon>Eukaryota</taxon>
        <taxon>Viridiplantae</taxon>
        <taxon>Streptophyta</taxon>
        <taxon>Embryophyta</taxon>
        <taxon>Tracheophyta</taxon>
        <taxon>Spermatophyta</taxon>
        <taxon>Magnoliopsida</taxon>
        <taxon>Liliopsida</taxon>
        <taxon>Poales</taxon>
        <taxon>Poaceae</taxon>
        <taxon>BOP clade</taxon>
        <taxon>Oryzoideae</taxon>
        <taxon>Oryzeae</taxon>
        <taxon>Oryzinae</taxon>
        <taxon>Oryza</taxon>
        <taxon>Oryza sativa</taxon>
    </lineage>
</organism>
<dbReference type="Proteomes" id="UP000000763">
    <property type="component" value="Chromosome 3"/>
</dbReference>